<dbReference type="Proteomes" id="UP000198855">
    <property type="component" value="Unassembled WGS sequence"/>
</dbReference>
<feature type="transmembrane region" description="Helical" evidence="1">
    <location>
        <begin position="263"/>
        <end position="282"/>
    </location>
</feature>
<dbReference type="OrthoDB" id="9808870at2"/>
<keyword evidence="1" id="KW-0472">Membrane</keyword>
<dbReference type="STRING" id="1045775.SAMN05216378_3687"/>
<keyword evidence="3" id="KW-1185">Reference proteome</keyword>
<keyword evidence="1" id="KW-1133">Transmembrane helix</keyword>
<feature type="transmembrane region" description="Helical" evidence="1">
    <location>
        <begin position="352"/>
        <end position="372"/>
    </location>
</feature>
<dbReference type="Pfam" id="PF13795">
    <property type="entry name" value="HupE_UreJ_2"/>
    <property type="match status" value="1"/>
</dbReference>
<evidence type="ECO:0000313" key="3">
    <source>
        <dbReference type="Proteomes" id="UP000198855"/>
    </source>
</evidence>
<feature type="transmembrane region" description="Helical" evidence="1">
    <location>
        <begin position="327"/>
        <end position="345"/>
    </location>
</feature>
<sequence>MLTKGFRKLAALILGIALLLVGVTPIFAHDMYLGASKWAFGKDRILSTIELDPAIFQQLKGIKELGYDLENLTDDQLGVLTNDILQPYIDEKLSVSINDREYPIKVDHLKREGTFWVIWLRINDVDFDWTENKVKINYRLLDEETKGQHVNIGYIYFTDADDDSVQGVFDKTQPDLQYIFDSNNAVWEFSDKSAAFLSEISTYFILGIKHILTGYDHIAFLLALIVIGLSAKEALKIITAFTVAHSITLLLAALHIVNLNAKFVESVIALSICYIAVENLFLKQINYRWLVTFMFGLVHGFGFASVLQEYVADKSNLVRSVVSFNVGVEIGQLMILLITLPLLYAIKKKFSLGRITTVSSAAIFIIGFLWFVDRMFNLHLVPF</sequence>
<organism evidence="2 3">
    <name type="scientific">Paenibacillus catalpae</name>
    <dbReference type="NCBI Taxonomy" id="1045775"/>
    <lineage>
        <taxon>Bacteria</taxon>
        <taxon>Bacillati</taxon>
        <taxon>Bacillota</taxon>
        <taxon>Bacilli</taxon>
        <taxon>Bacillales</taxon>
        <taxon>Paenibacillaceae</taxon>
        <taxon>Paenibacillus</taxon>
    </lineage>
</organism>
<reference evidence="3" key="1">
    <citation type="submission" date="2016-10" db="EMBL/GenBank/DDBJ databases">
        <authorList>
            <person name="Varghese N."/>
            <person name="Submissions S."/>
        </authorList>
    </citation>
    <scope>NUCLEOTIDE SEQUENCE [LARGE SCALE GENOMIC DNA]</scope>
    <source>
        <strain evidence="3">CGMCC 1.10784</strain>
    </source>
</reference>
<protein>
    <submittedName>
        <fullName evidence="2">Hydrogenase/urease accessory protein HupE</fullName>
    </submittedName>
</protein>
<feature type="transmembrane region" description="Helical" evidence="1">
    <location>
        <begin position="211"/>
        <end position="230"/>
    </location>
</feature>
<proteinExistence type="predicted"/>
<dbReference type="AlphaFoldDB" id="A0A1I2BVU1"/>
<gene>
    <name evidence="2" type="ORF">SAMN05216378_3687</name>
</gene>
<evidence type="ECO:0000313" key="2">
    <source>
        <dbReference type="EMBL" id="SFE60201.1"/>
    </source>
</evidence>
<evidence type="ECO:0000256" key="1">
    <source>
        <dbReference type="SAM" id="Phobius"/>
    </source>
</evidence>
<name>A0A1I2BVU1_9BACL</name>
<feature type="transmembrane region" description="Helical" evidence="1">
    <location>
        <begin position="289"/>
        <end position="307"/>
    </location>
</feature>
<feature type="transmembrane region" description="Helical" evidence="1">
    <location>
        <begin position="237"/>
        <end position="257"/>
    </location>
</feature>
<accession>A0A1I2BVU1</accession>
<keyword evidence="1" id="KW-0812">Transmembrane</keyword>
<dbReference type="InterPro" id="IPR032809">
    <property type="entry name" value="Put_HupE_UreJ"/>
</dbReference>
<dbReference type="EMBL" id="FOMT01000003">
    <property type="protein sequence ID" value="SFE60201.1"/>
    <property type="molecule type" value="Genomic_DNA"/>
</dbReference>
<dbReference type="RefSeq" id="WP_091187674.1">
    <property type="nucleotide sequence ID" value="NZ_FOMT01000003.1"/>
</dbReference>